<comment type="caution">
    <text evidence="1">The sequence shown here is derived from an EMBL/GenBank/DDBJ whole genome shotgun (WGS) entry which is preliminary data.</text>
</comment>
<keyword evidence="2" id="KW-1185">Reference proteome</keyword>
<accession>A0ABQ4EBK0</accession>
<dbReference type="SUPFAM" id="SSF48371">
    <property type="entry name" value="ARM repeat"/>
    <property type="match status" value="1"/>
</dbReference>
<name>A0ABQ4EBK0_9ACTN</name>
<evidence type="ECO:0000313" key="1">
    <source>
        <dbReference type="EMBL" id="GIG92103.1"/>
    </source>
</evidence>
<evidence type="ECO:0008006" key="3">
    <source>
        <dbReference type="Google" id="ProtNLM"/>
    </source>
</evidence>
<protein>
    <recommendedName>
        <fullName evidence="3">HEAT repeat domain-containing protein</fullName>
    </recommendedName>
</protein>
<organism evidence="1 2">
    <name type="scientific">Plantactinospora endophytica</name>
    <dbReference type="NCBI Taxonomy" id="673535"/>
    <lineage>
        <taxon>Bacteria</taxon>
        <taxon>Bacillati</taxon>
        <taxon>Actinomycetota</taxon>
        <taxon>Actinomycetes</taxon>
        <taxon>Micromonosporales</taxon>
        <taxon>Micromonosporaceae</taxon>
        <taxon>Plantactinospora</taxon>
    </lineage>
</organism>
<dbReference type="InterPro" id="IPR016024">
    <property type="entry name" value="ARM-type_fold"/>
</dbReference>
<dbReference type="InterPro" id="IPR011989">
    <property type="entry name" value="ARM-like"/>
</dbReference>
<evidence type="ECO:0000313" key="2">
    <source>
        <dbReference type="Proteomes" id="UP000646749"/>
    </source>
</evidence>
<dbReference type="Proteomes" id="UP000646749">
    <property type="component" value="Unassembled WGS sequence"/>
</dbReference>
<dbReference type="Gene3D" id="1.25.10.10">
    <property type="entry name" value="Leucine-rich Repeat Variant"/>
    <property type="match status" value="1"/>
</dbReference>
<dbReference type="RefSeq" id="WP_203870444.1">
    <property type="nucleotide sequence ID" value="NZ_BONW01000041.1"/>
</dbReference>
<dbReference type="EMBL" id="BONW01000041">
    <property type="protein sequence ID" value="GIG92103.1"/>
    <property type="molecule type" value="Genomic_DNA"/>
</dbReference>
<reference evidence="1 2" key="1">
    <citation type="submission" date="2021-01" db="EMBL/GenBank/DDBJ databases">
        <title>Whole genome shotgun sequence of Plantactinospora endophytica NBRC 110450.</title>
        <authorList>
            <person name="Komaki H."/>
            <person name="Tamura T."/>
        </authorList>
    </citation>
    <scope>NUCLEOTIDE SEQUENCE [LARGE SCALE GENOMIC DNA]</scope>
    <source>
        <strain evidence="1 2">NBRC 110450</strain>
    </source>
</reference>
<proteinExistence type="predicted"/>
<sequence length="353" mass="36921">MAGLAVDGSGNLERIAWARLYHAYGPAVDVPGQLRALRDPDPDARAQALGQLFGNVCHQGTRWQASAYVVPFLVGLVDDPRTPGRPAIAQLLTRIAIGDLRDDRLPFDHVGAFAAGAALTEDQIAEVVRRVYHEDDPFDDDAFSLLADRAVVRWAAEAYRAAAEHVDSYRRWLADPDPGVAARAAALLAWFPATDATLAALLAVPSDRVGVRASANLTIAHSPDTRPDVDRHLTALLVASSGHTVIASSGHVARNGSGQVAGDSLVPSGNLVPGDGLAAAESLAAGERLVAGDSLVSVSAAVALAYRNGHAVPDIALTCLVDAYGSSLPDEIPGWTRAPRGFVALALQRLGLA</sequence>
<gene>
    <name evidence="1" type="ORF">Pen02_70390</name>
</gene>